<name>A0A511VDD4_9BACL</name>
<evidence type="ECO:0000256" key="5">
    <source>
        <dbReference type="ARBA" id="ARBA00022723"/>
    </source>
</evidence>
<dbReference type="GO" id="GO:0016779">
    <property type="term" value="F:nucleotidyltransferase activity"/>
    <property type="evidence" value="ECO:0007669"/>
    <property type="project" value="UniProtKB-KW"/>
</dbReference>
<evidence type="ECO:0000256" key="9">
    <source>
        <dbReference type="ARBA" id="ARBA00038276"/>
    </source>
</evidence>
<evidence type="ECO:0000256" key="4">
    <source>
        <dbReference type="ARBA" id="ARBA00022695"/>
    </source>
</evidence>
<comment type="cofactor">
    <cofactor evidence="1">
        <name>Mg(2+)</name>
        <dbReference type="ChEBI" id="CHEBI:18420"/>
    </cofactor>
</comment>
<proteinExistence type="inferred from homology"/>
<evidence type="ECO:0000256" key="2">
    <source>
        <dbReference type="ARBA" id="ARBA00022649"/>
    </source>
</evidence>
<keyword evidence="7" id="KW-0067">ATP-binding</keyword>
<dbReference type="RefSeq" id="WP_146812462.1">
    <property type="nucleotide sequence ID" value="NZ_BJXX01000243.1"/>
</dbReference>
<gene>
    <name evidence="11" type="ORF">ADA01nite_42990</name>
</gene>
<comment type="similarity">
    <text evidence="9">Belongs to the MntA antitoxin family.</text>
</comment>
<dbReference type="InterPro" id="IPR052038">
    <property type="entry name" value="Type-VII_TA_antitoxin"/>
</dbReference>
<protein>
    <submittedName>
        <fullName evidence="11">Nucleotidyltransferase</fullName>
    </submittedName>
</protein>
<dbReference type="Proteomes" id="UP000321157">
    <property type="component" value="Unassembled WGS sequence"/>
</dbReference>
<keyword evidence="5" id="KW-0479">Metal-binding</keyword>
<dbReference type="PANTHER" id="PTHR33571">
    <property type="entry name" value="SSL8005 PROTEIN"/>
    <property type="match status" value="1"/>
</dbReference>
<keyword evidence="8" id="KW-0460">Magnesium</keyword>
<keyword evidence="6" id="KW-0547">Nucleotide-binding</keyword>
<dbReference type="PANTHER" id="PTHR33571:SF12">
    <property type="entry name" value="BSL3053 PROTEIN"/>
    <property type="match status" value="1"/>
</dbReference>
<evidence type="ECO:0000313" key="12">
    <source>
        <dbReference type="Proteomes" id="UP000321157"/>
    </source>
</evidence>
<dbReference type="GO" id="GO:0046872">
    <property type="term" value="F:metal ion binding"/>
    <property type="evidence" value="ECO:0007669"/>
    <property type="project" value="UniProtKB-KW"/>
</dbReference>
<feature type="domain" description="Polymerase nucleotidyl transferase" evidence="10">
    <location>
        <begin position="18"/>
        <end position="78"/>
    </location>
</feature>
<evidence type="ECO:0000259" key="10">
    <source>
        <dbReference type="Pfam" id="PF01909"/>
    </source>
</evidence>
<evidence type="ECO:0000256" key="6">
    <source>
        <dbReference type="ARBA" id="ARBA00022741"/>
    </source>
</evidence>
<evidence type="ECO:0000256" key="7">
    <source>
        <dbReference type="ARBA" id="ARBA00022840"/>
    </source>
</evidence>
<dbReference type="SUPFAM" id="SSF81301">
    <property type="entry name" value="Nucleotidyltransferase"/>
    <property type="match status" value="1"/>
</dbReference>
<dbReference type="InterPro" id="IPR043519">
    <property type="entry name" value="NT_sf"/>
</dbReference>
<evidence type="ECO:0000256" key="8">
    <source>
        <dbReference type="ARBA" id="ARBA00022842"/>
    </source>
</evidence>
<dbReference type="InterPro" id="IPR002934">
    <property type="entry name" value="Polymerase_NTP_transf_dom"/>
</dbReference>
<dbReference type="Pfam" id="PF01909">
    <property type="entry name" value="NTP_transf_2"/>
    <property type="match status" value="1"/>
</dbReference>
<dbReference type="EMBL" id="BJXX01000243">
    <property type="protein sequence ID" value="GEN36839.1"/>
    <property type="molecule type" value="Genomic_DNA"/>
</dbReference>
<organism evidence="11 12">
    <name type="scientific">Aneurinibacillus danicus</name>
    <dbReference type="NCBI Taxonomy" id="267746"/>
    <lineage>
        <taxon>Bacteria</taxon>
        <taxon>Bacillati</taxon>
        <taxon>Bacillota</taxon>
        <taxon>Bacilli</taxon>
        <taxon>Bacillales</taxon>
        <taxon>Paenibacillaceae</taxon>
        <taxon>Aneurinibacillus group</taxon>
        <taxon>Aneurinibacillus</taxon>
    </lineage>
</organism>
<dbReference type="Gene3D" id="3.30.460.10">
    <property type="entry name" value="Beta Polymerase, domain 2"/>
    <property type="match status" value="1"/>
</dbReference>
<dbReference type="AlphaFoldDB" id="A0A511VDD4"/>
<keyword evidence="4" id="KW-0548">Nucleotidyltransferase</keyword>
<dbReference type="CDD" id="cd05403">
    <property type="entry name" value="NT_KNTase_like"/>
    <property type="match status" value="1"/>
</dbReference>
<keyword evidence="2" id="KW-1277">Toxin-antitoxin system</keyword>
<evidence type="ECO:0000256" key="3">
    <source>
        <dbReference type="ARBA" id="ARBA00022679"/>
    </source>
</evidence>
<dbReference type="OrthoDB" id="9809668at2"/>
<sequence>MYILDQILLYQTKIIEIGQRYGIHDIRVFGSVARREETPNSDIDLLVSINPDRSLLDLIGFKQELEDFLGRSVDVGTELHSAIYESVAREIVSL</sequence>
<dbReference type="GO" id="GO:0005524">
    <property type="term" value="F:ATP binding"/>
    <property type="evidence" value="ECO:0007669"/>
    <property type="project" value="UniProtKB-KW"/>
</dbReference>
<accession>A0A511VDD4</accession>
<keyword evidence="3 11" id="KW-0808">Transferase</keyword>
<evidence type="ECO:0000313" key="11">
    <source>
        <dbReference type="EMBL" id="GEN36839.1"/>
    </source>
</evidence>
<comment type="caution">
    <text evidence="11">The sequence shown here is derived from an EMBL/GenBank/DDBJ whole genome shotgun (WGS) entry which is preliminary data.</text>
</comment>
<evidence type="ECO:0000256" key="1">
    <source>
        <dbReference type="ARBA" id="ARBA00001946"/>
    </source>
</evidence>
<reference evidence="11 12" key="1">
    <citation type="submission" date="2019-07" db="EMBL/GenBank/DDBJ databases">
        <title>Whole genome shotgun sequence of Aneurinibacillus danicus NBRC 102444.</title>
        <authorList>
            <person name="Hosoyama A."/>
            <person name="Uohara A."/>
            <person name="Ohji S."/>
            <person name="Ichikawa N."/>
        </authorList>
    </citation>
    <scope>NUCLEOTIDE SEQUENCE [LARGE SCALE GENOMIC DNA]</scope>
    <source>
        <strain evidence="11 12">NBRC 102444</strain>
    </source>
</reference>
<keyword evidence="12" id="KW-1185">Reference proteome</keyword>